<comment type="caution">
    <text evidence="1">The sequence shown here is derived from an EMBL/GenBank/DDBJ whole genome shotgun (WGS) entry which is preliminary data.</text>
</comment>
<feature type="non-terminal residue" evidence="1">
    <location>
        <position position="81"/>
    </location>
</feature>
<reference evidence="1" key="1">
    <citation type="submission" date="2021-06" db="EMBL/GenBank/DDBJ databases">
        <authorList>
            <person name="Kallberg Y."/>
            <person name="Tangrot J."/>
            <person name="Rosling A."/>
        </authorList>
    </citation>
    <scope>NUCLEOTIDE SEQUENCE</scope>
    <source>
        <strain evidence="1">IL203A</strain>
    </source>
</reference>
<sequence length="81" mass="9578">MTINNGKKEKHSKMQSQNSIEPSHQVEVCNKQTKELNKIYPIYKLLGFQNKLKRYNYFSFKEKAKLDETGMQYNSKEISNS</sequence>
<proteinExistence type="predicted"/>
<gene>
    <name evidence="1" type="ORF">DHETER_LOCUS9723</name>
</gene>
<dbReference type="Proteomes" id="UP000789702">
    <property type="component" value="Unassembled WGS sequence"/>
</dbReference>
<accession>A0ACA9NPD6</accession>
<dbReference type="EMBL" id="CAJVPU010017571">
    <property type="protein sequence ID" value="CAG8660365.1"/>
    <property type="molecule type" value="Genomic_DNA"/>
</dbReference>
<organism evidence="1 2">
    <name type="scientific">Dentiscutata heterogama</name>
    <dbReference type="NCBI Taxonomy" id="1316150"/>
    <lineage>
        <taxon>Eukaryota</taxon>
        <taxon>Fungi</taxon>
        <taxon>Fungi incertae sedis</taxon>
        <taxon>Mucoromycota</taxon>
        <taxon>Glomeromycotina</taxon>
        <taxon>Glomeromycetes</taxon>
        <taxon>Diversisporales</taxon>
        <taxon>Gigasporaceae</taxon>
        <taxon>Dentiscutata</taxon>
    </lineage>
</organism>
<name>A0ACA9NPD6_9GLOM</name>
<protein>
    <submittedName>
        <fullName evidence="1">1445_t:CDS:1</fullName>
    </submittedName>
</protein>
<evidence type="ECO:0000313" key="1">
    <source>
        <dbReference type="EMBL" id="CAG8660365.1"/>
    </source>
</evidence>
<evidence type="ECO:0000313" key="2">
    <source>
        <dbReference type="Proteomes" id="UP000789702"/>
    </source>
</evidence>
<keyword evidence="2" id="KW-1185">Reference proteome</keyword>